<accession>A0A1H1W7H1</accession>
<protein>
    <submittedName>
        <fullName evidence="1">Uncharacterized protein</fullName>
    </submittedName>
</protein>
<evidence type="ECO:0000313" key="1">
    <source>
        <dbReference type="EMBL" id="SDS92436.1"/>
    </source>
</evidence>
<keyword evidence="2" id="KW-1185">Reference proteome</keyword>
<dbReference type="AlphaFoldDB" id="A0A1H1W7H1"/>
<sequence>MWLAGAVATVVAGVVVLAALLRVRAQRRDLHVEHDPMRVLRVQVRLGELAAELRRIEADRALYGRAHHYFAVRGAYDALLQEACELVGLTTTQRILRAGEQEGADERLREELELSSRGWSW</sequence>
<reference evidence="1 2" key="1">
    <citation type="submission" date="2016-10" db="EMBL/GenBank/DDBJ databases">
        <authorList>
            <person name="de Groot N.N."/>
        </authorList>
    </citation>
    <scope>NUCLEOTIDE SEQUENCE [LARGE SCALE GENOMIC DNA]</scope>
    <source>
        <strain evidence="1 2">DSM 22126</strain>
    </source>
</reference>
<dbReference type="eggNOG" id="ENOG50338F8">
    <property type="taxonomic scope" value="Bacteria"/>
</dbReference>
<evidence type="ECO:0000313" key="2">
    <source>
        <dbReference type="Proteomes" id="UP000185663"/>
    </source>
</evidence>
<dbReference type="EMBL" id="LT629776">
    <property type="protein sequence ID" value="SDS92436.1"/>
    <property type="molecule type" value="Genomic_DNA"/>
</dbReference>
<name>A0A1H1W7H1_9CELL</name>
<proteinExistence type="predicted"/>
<dbReference type="Proteomes" id="UP000185663">
    <property type="component" value="Chromosome I"/>
</dbReference>
<dbReference type="RefSeq" id="WP_231959236.1">
    <property type="nucleotide sequence ID" value="NZ_LT629776.1"/>
</dbReference>
<organism evidence="1 2">
    <name type="scientific">Paraoerskovia marina</name>
    <dbReference type="NCBI Taxonomy" id="545619"/>
    <lineage>
        <taxon>Bacteria</taxon>
        <taxon>Bacillati</taxon>
        <taxon>Actinomycetota</taxon>
        <taxon>Actinomycetes</taxon>
        <taxon>Micrococcales</taxon>
        <taxon>Cellulomonadaceae</taxon>
        <taxon>Paraoerskovia</taxon>
    </lineage>
</organism>
<gene>
    <name evidence="1" type="ORF">SAMN04489860_2724</name>
</gene>